<dbReference type="RefSeq" id="WP_116878686.1">
    <property type="nucleotide sequence ID" value="NZ_CP031733.1"/>
</dbReference>
<dbReference type="PRINTS" id="PR00032">
    <property type="entry name" value="HTHARAC"/>
</dbReference>
<proteinExistence type="predicted"/>
<reference evidence="8" key="3">
    <citation type="submission" date="2018-08" db="EMBL/GenBank/DDBJ databases">
        <title>Streptococcus chenjunshii sp. nov., isolated from stools sample of the Tibetan antelope in the Qinghai-Tibet plateau, China.</title>
        <authorList>
            <person name="Tian Z."/>
        </authorList>
    </citation>
    <scope>NUCLEOTIDE SEQUENCE [LARGE SCALE GENOMIC DNA]</scope>
    <source>
        <strain evidence="8">Z15</strain>
    </source>
</reference>
<dbReference type="Pfam" id="PF07883">
    <property type="entry name" value="Cupin_2"/>
    <property type="match status" value="1"/>
</dbReference>
<keyword evidence="3" id="KW-0804">Transcription</keyword>
<dbReference type="InterPro" id="IPR013096">
    <property type="entry name" value="Cupin_2"/>
</dbReference>
<dbReference type="SMART" id="SM00342">
    <property type="entry name" value="HTH_ARAC"/>
    <property type="match status" value="1"/>
</dbReference>
<keyword evidence="2" id="KW-0238">DNA-binding</keyword>
<dbReference type="PROSITE" id="PS00041">
    <property type="entry name" value="HTH_ARAC_FAMILY_1"/>
    <property type="match status" value="1"/>
</dbReference>
<dbReference type="EMBL" id="CP031733">
    <property type="protein sequence ID" value="AXQ78031.1"/>
    <property type="molecule type" value="Genomic_DNA"/>
</dbReference>
<dbReference type="Gene3D" id="2.60.120.10">
    <property type="entry name" value="Jelly Rolls"/>
    <property type="match status" value="1"/>
</dbReference>
<dbReference type="KEGG" id="schj:DDV21_002550"/>
<name>A0A372KK49_9STRE</name>
<feature type="domain" description="HTH araC/xylS-type" evidence="4">
    <location>
        <begin position="219"/>
        <end position="317"/>
    </location>
</feature>
<evidence type="ECO:0000256" key="2">
    <source>
        <dbReference type="ARBA" id="ARBA00023125"/>
    </source>
</evidence>
<dbReference type="InterPro" id="IPR009057">
    <property type="entry name" value="Homeodomain-like_sf"/>
</dbReference>
<evidence type="ECO:0000313" key="8">
    <source>
        <dbReference type="Proteomes" id="UP000246115"/>
    </source>
</evidence>
<evidence type="ECO:0000256" key="1">
    <source>
        <dbReference type="ARBA" id="ARBA00023015"/>
    </source>
</evidence>
<organism evidence="7 9">
    <name type="scientific">Streptococcus chenjunshii</name>
    <dbReference type="NCBI Taxonomy" id="2173853"/>
    <lineage>
        <taxon>Bacteria</taxon>
        <taxon>Bacillati</taxon>
        <taxon>Bacillota</taxon>
        <taxon>Bacilli</taxon>
        <taxon>Lactobacillales</taxon>
        <taxon>Streptococcaceae</taxon>
        <taxon>Streptococcus</taxon>
    </lineage>
</organism>
<keyword evidence="1" id="KW-0805">Transcription regulation</keyword>
<dbReference type="Pfam" id="PF12833">
    <property type="entry name" value="HTH_18"/>
    <property type="match status" value="1"/>
</dbReference>
<dbReference type="PANTHER" id="PTHR43280">
    <property type="entry name" value="ARAC-FAMILY TRANSCRIPTIONAL REGULATOR"/>
    <property type="match status" value="1"/>
</dbReference>
<sequence>MKAYFTDFYILQVNLFILFLAHFDKKKYTKRESEALMYTYTCDLKKQLPSSSLGSPYLTNLYYIQEQEKDAWTFNLHAHADTLEISYLFKGETKLYIDGKLYDVQAGDLIIKNPSVLHAEKSSVANSIEEICLNIKSLKLEGMEENYLLSNDSWPIIPAGRHRKIIDSIFREMLNEILKNPSPSINHINSLLSSALQIITYKTEGHRLITANKRENAIREIRKYIDNHFKEDLSLNSLAETFHISVFHLSRQFKKYTGYTVNHYIVSCRLGEAQIRLIFGKDSIADIAADCGYPSLSYFYTKFKKKIGCTPSEYRRRYS</sequence>
<evidence type="ECO:0000259" key="4">
    <source>
        <dbReference type="PROSITE" id="PS01124"/>
    </source>
</evidence>
<dbReference type="GO" id="GO:0043565">
    <property type="term" value="F:sequence-specific DNA binding"/>
    <property type="evidence" value="ECO:0007669"/>
    <property type="project" value="InterPro"/>
</dbReference>
<evidence type="ECO:0000313" key="10">
    <source>
        <dbReference type="Proteomes" id="UP000264056"/>
    </source>
</evidence>
<reference evidence="7 9" key="2">
    <citation type="submission" date="2018-08" db="EMBL/GenBank/DDBJ databases">
        <title>Draft genome of Streptococcus sp. nov. Z1.</title>
        <authorList>
            <person name="Tian Z."/>
        </authorList>
    </citation>
    <scope>NUCLEOTIDE SEQUENCE [LARGE SCALE GENOMIC DNA]</scope>
    <source>
        <strain evidence="7">Z1</strain>
        <strain evidence="9">Z1(2018)</strain>
    </source>
</reference>
<evidence type="ECO:0000313" key="7">
    <source>
        <dbReference type="EMBL" id="RFU52655.1"/>
    </source>
</evidence>
<dbReference type="Proteomes" id="UP000262901">
    <property type="component" value="Unassembled WGS sequence"/>
</dbReference>
<dbReference type="InterPro" id="IPR018060">
    <property type="entry name" value="HTH_AraC"/>
</dbReference>
<dbReference type="GO" id="GO:0003700">
    <property type="term" value="F:DNA-binding transcription factor activity"/>
    <property type="evidence" value="ECO:0007669"/>
    <property type="project" value="InterPro"/>
</dbReference>
<gene>
    <name evidence="5" type="ORF">DDV21_002550</name>
    <name evidence="6" type="ORF">DDV22_08745</name>
    <name evidence="7" type="ORF">DDV23_08585</name>
</gene>
<dbReference type="Gene3D" id="1.10.10.60">
    <property type="entry name" value="Homeodomain-like"/>
    <property type="match status" value="2"/>
</dbReference>
<evidence type="ECO:0000313" key="6">
    <source>
        <dbReference type="EMBL" id="RFU50427.1"/>
    </source>
</evidence>
<dbReference type="PROSITE" id="PS01124">
    <property type="entry name" value="HTH_ARAC_FAMILY_2"/>
    <property type="match status" value="1"/>
</dbReference>
<dbReference type="EMBL" id="QVQY01000027">
    <property type="protein sequence ID" value="RFU50427.1"/>
    <property type="molecule type" value="Genomic_DNA"/>
</dbReference>
<accession>A0A372KK49</accession>
<reference evidence="6 10" key="1">
    <citation type="submission" date="2018-08" db="EMBL/GenBank/DDBJ databases">
        <title>Draft genome of Streptococcus sp .nov. Z2.</title>
        <authorList>
            <person name="Tian Z."/>
        </authorList>
    </citation>
    <scope>NUCLEOTIDE SEQUENCE [LARGE SCALE GENOMIC DNA]</scope>
    <source>
        <strain evidence="6 10">Z2</strain>
    </source>
</reference>
<dbReference type="AlphaFoldDB" id="A0A372KK49"/>
<evidence type="ECO:0000313" key="9">
    <source>
        <dbReference type="Proteomes" id="UP000262901"/>
    </source>
</evidence>
<dbReference type="EMBL" id="QVQZ01000023">
    <property type="protein sequence ID" value="RFU52655.1"/>
    <property type="molecule type" value="Genomic_DNA"/>
</dbReference>
<dbReference type="InterPro" id="IPR014710">
    <property type="entry name" value="RmlC-like_jellyroll"/>
</dbReference>
<dbReference type="PANTHER" id="PTHR43280:SF17">
    <property type="entry name" value="ARAC-TYPE DNA-BINDING DOMAIN-CONTAINING PROTEIN"/>
    <property type="match status" value="1"/>
</dbReference>
<reference evidence="5" key="4">
    <citation type="journal article" date="2019" name="Int. J. Syst. Evol. Microbiol.">
        <title>Streptococcus chenjunshii sp. nov. isolated from feces of Tibetan antelopes.</title>
        <authorList>
            <person name="Tian Z."/>
            <person name="Lu S."/>
            <person name="Jin D."/>
            <person name="Yang J."/>
            <person name="Pu J."/>
            <person name="Lai X.H."/>
            <person name="Bai X.N."/>
            <person name="Wu X.M."/>
            <person name="Li J."/>
            <person name="Wang S."/>
            <person name="Xu J."/>
        </authorList>
    </citation>
    <scope>NUCLEOTIDE SEQUENCE</scope>
    <source>
        <strain evidence="5">Z15</strain>
    </source>
</reference>
<dbReference type="Proteomes" id="UP000264056">
    <property type="component" value="Unassembled WGS sequence"/>
</dbReference>
<dbReference type="SUPFAM" id="SSF46689">
    <property type="entry name" value="Homeodomain-like"/>
    <property type="match status" value="2"/>
</dbReference>
<dbReference type="InterPro" id="IPR018062">
    <property type="entry name" value="HTH_AraC-typ_CS"/>
</dbReference>
<accession>A0A346NAI6</accession>
<dbReference type="SUPFAM" id="SSF51215">
    <property type="entry name" value="Regulatory protein AraC"/>
    <property type="match status" value="1"/>
</dbReference>
<evidence type="ECO:0000313" key="5">
    <source>
        <dbReference type="EMBL" id="AXQ78031.1"/>
    </source>
</evidence>
<dbReference type="OrthoDB" id="9816344at2"/>
<dbReference type="InterPro" id="IPR037923">
    <property type="entry name" value="HTH-like"/>
</dbReference>
<dbReference type="Proteomes" id="UP000246115">
    <property type="component" value="Chromosome"/>
</dbReference>
<dbReference type="InterPro" id="IPR020449">
    <property type="entry name" value="Tscrpt_reg_AraC-type_HTH"/>
</dbReference>
<evidence type="ECO:0000256" key="3">
    <source>
        <dbReference type="ARBA" id="ARBA00023163"/>
    </source>
</evidence>
<keyword evidence="10" id="KW-1185">Reference proteome</keyword>
<protein>
    <submittedName>
        <fullName evidence="7">AraC family transcriptional regulator</fullName>
    </submittedName>
</protein>